<dbReference type="InterPro" id="IPR001959">
    <property type="entry name" value="Transposase"/>
</dbReference>
<evidence type="ECO:0000259" key="9">
    <source>
        <dbReference type="Pfam" id="PF12323"/>
    </source>
</evidence>
<accession>A0ABS9RZ50</accession>
<protein>
    <submittedName>
        <fullName evidence="10">Transposase</fullName>
    </submittedName>
</protein>
<keyword evidence="11" id="KW-1185">Reference proteome</keyword>
<dbReference type="Proteomes" id="UP001202117">
    <property type="component" value="Unassembled WGS sequence"/>
</dbReference>
<keyword evidence="4" id="KW-0862">Zinc</keyword>
<evidence type="ECO:0000259" key="7">
    <source>
        <dbReference type="Pfam" id="PF01385"/>
    </source>
</evidence>
<evidence type="ECO:0000256" key="1">
    <source>
        <dbReference type="ARBA" id="ARBA00008761"/>
    </source>
</evidence>
<dbReference type="NCBIfam" id="NF040570">
    <property type="entry name" value="guided_TnpB"/>
    <property type="match status" value="1"/>
</dbReference>
<proteinExistence type="inferred from homology"/>
<keyword evidence="3" id="KW-0479">Metal-binding</keyword>
<evidence type="ECO:0000259" key="8">
    <source>
        <dbReference type="Pfam" id="PF07282"/>
    </source>
</evidence>
<dbReference type="RefSeq" id="WP_240569642.1">
    <property type="nucleotide sequence ID" value="NZ_JAKVPY010000029.1"/>
</dbReference>
<dbReference type="InterPro" id="IPR010095">
    <property type="entry name" value="Cas12f1-like_TNB"/>
</dbReference>
<evidence type="ECO:0000256" key="6">
    <source>
        <dbReference type="ARBA" id="ARBA00023172"/>
    </source>
</evidence>
<evidence type="ECO:0000313" key="11">
    <source>
        <dbReference type="Proteomes" id="UP001202117"/>
    </source>
</evidence>
<keyword evidence="5" id="KW-0238">DNA-binding</keyword>
<evidence type="ECO:0000256" key="3">
    <source>
        <dbReference type="ARBA" id="ARBA00022723"/>
    </source>
</evidence>
<evidence type="ECO:0000256" key="2">
    <source>
        <dbReference type="ARBA" id="ARBA00022578"/>
    </source>
</evidence>
<dbReference type="Pfam" id="PF07282">
    <property type="entry name" value="Cas12f1-like_TNB"/>
    <property type="match status" value="1"/>
</dbReference>
<dbReference type="EMBL" id="JAKVPY010000029">
    <property type="protein sequence ID" value="MCH4565117.1"/>
    <property type="molecule type" value="Genomic_DNA"/>
</dbReference>
<feature type="domain" description="Probable transposase IS891/IS1136/IS1341" evidence="7">
    <location>
        <begin position="194"/>
        <end position="307"/>
    </location>
</feature>
<dbReference type="Pfam" id="PF01385">
    <property type="entry name" value="OrfB_IS605"/>
    <property type="match status" value="1"/>
</dbReference>
<keyword evidence="6" id="KW-0233">DNA recombination</keyword>
<organism evidence="10 11">
    <name type="scientific">Halomonas flagellata</name>
    <dbReference type="NCBI Taxonomy" id="2920385"/>
    <lineage>
        <taxon>Bacteria</taxon>
        <taxon>Pseudomonadati</taxon>
        <taxon>Pseudomonadota</taxon>
        <taxon>Gammaproteobacteria</taxon>
        <taxon>Oceanospirillales</taxon>
        <taxon>Halomonadaceae</taxon>
        <taxon>Halomonas</taxon>
    </lineage>
</organism>
<comment type="similarity">
    <text evidence="1">In the C-terminal section; belongs to the transposase 35 family.</text>
</comment>
<reference evidence="10 11" key="1">
    <citation type="submission" date="2022-02" db="EMBL/GenBank/DDBJ databases">
        <title>Halomonas fukangensis sp. nov., a halophilic bacterium isolated from a bulk soil of Kalidium foliatum at Fukang.</title>
        <authorList>
            <person name="Huang Y."/>
        </authorList>
    </citation>
    <scope>NUCLEOTIDE SEQUENCE [LARGE SCALE GENOMIC DNA]</scope>
    <source>
        <strain evidence="10 11">EGI 63088</strain>
    </source>
</reference>
<name>A0ABS9RZ50_9GAMM</name>
<feature type="domain" description="Transposase putative helix-turn-helix" evidence="9">
    <location>
        <begin position="1"/>
        <end position="47"/>
    </location>
</feature>
<dbReference type="Pfam" id="PF12323">
    <property type="entry name" value="HTH_OrfB_IS605"/>
    <property type="match status" value="1"/>
</dbReference>
<dbReference type="InterPro" id="IPR021027">
    <property type="entry name" value="Transposase_put_HTH"/>
</dbReference>
<feature type="domain" description="Cas12f1-like TNB" evidence="8">
    <location>
        <begin position="335"/>
        <end position="401"/>
    </location>
</feature>
<evidence type="ECO:0000256" key="4">
    <source>
        <dbReference type="ARBA" id="ARBA00022833"/>
    </source>
</evidence>
<evidence type="ECO:0000256" key="5">
    <source>
        <dbReference type="ARBA" id="ARBA00023125"/>
    </source>
</evidence>
<comment type="caution">
    <text evidence="10">The sequence shown here is derived from an EMBL/GenBank/DDBJ whole genome shotgun (WGS) entry which is preliminary data.</text>
</comment>
<sequence length="420" mass="47563">MKRQIGFKYRLDPTPEQAARLRVLAGHSRFVWNKALAECQATRERGESVPRYNTMAGWLTAWKRQPDLAFLTEAYTDNLQQKLRDLDTAWQRYFAPELDAEPPSFKKKGKSRDSIRFVNFPKYCALGHREVKLPAGLGWVGFRQSRQSRKRRPFLPTAERGQVEFALNREMPPTVGKIKNCTVGLDGGDWSISFLIEYEVKVPTHPAVTAIGLDMGVAHFVTDSDGKHYAGRNSFRHIERRLAKAQRRLKHKAKFSQNWKTQKARIARLHHRAACARCDTLHQLSTRLSKSHAMIAIEDLKVANMTASAKGTQEVPGKRVKQKAGLNKAILDQGWFEFRRQLAYKQAWRGGLLEVVPPRHTSQTCPECQHVDAGNRVTQARFHCQSCGYSTNADVVGARNVLARAHAHLSGRDAPVAPVK</sequence>
<evidence type="ECO:0000313" key="10">
    <source>
        <dbReference type="EMBL" id="MCH4565117.1"/>
    </source>
</evidence>
<gene>
    <name evidence="10" type="ORF">MKP05_18630</name>
</gene>
<keyword evidence="2" id="KW-0815">Transposition</keyword>